<evidence type="ECO:0000259" key="1">
    <source>
        <dbReference type="Pfam" id="PF13358"/>
    </source>
</evidence>
<dbReference type="RefSeq" id="WP_344517311.1">
    <property type="nucleotide sequence ID" value="NZ_BAAATU010000062.1"/>
</dbReference>
<gene>
    <name evidence="2" type="ORF">ACFP1B_02795</name>
</gene>
<dbReference type="InterPro" id="IPR038717">
    <property type="entry name" value="Tc1-like_DDE_dom"/>
</dbReference>
<proteinExistence type="predicted"/>
<name>A0ABW1GEZ1_9ACTN</name>
<dbReference type="EMBL" id="JBHSPU010000002">
    <property type="protein sequence ID" value="MFC5912370.1"/>
    <property type="molecule type" value="Genomic_DNA"/>
</dbReference>
<dbReference type="Pfam" id="PF13358">
    <property type="entry name" value="DDE_3"/>
    <property type="match status" value="1"/>
</dbReference>
<protein>
    <submittedName>
        <fullName evidence="2">Transposase</fullName>
    </submittedName>
</protein>
<accession>A0ABW1GEZ1</accession>
<dbReference type="Proteomes" id="UP001596200">
    <property type="component" value="Unassembled WGS sequence"/>
</dbReference>
<sequence>MENGEGVFADQAEIRSDQITGRAWRAEGSAPAVRRIGKRFPVNAMSAISTCGRMRFTVFVEPFDAKIMHRFLDRLVGHFDRKAHLVADRHSAHCSKPRPDLTR</sequence>
<feature type="domain" description="Tc1-like transposase DDE" evidence="1">
    <location>
        <begin position="7"/>
        <end position="96"/>
    </location>
</feature>
<comment type="caution">
    <text evidence="2">The sequence shown here is derived from an EMBL/GenBank/DDBJ whole genome shotgun (WGS) entry which is preliminary data.</text>
</comment>
<evidence type="ECO:0000313" key="2">
    <source>
        <dbReference type="EMBL" id="MFC5912370.1"/>
    </source>
</evidence>
<reference evidence="3" key="1">
    <citation type="journal article" date="2019" name="Int. J. Syst. Evol. Microbiol.">
        <title>The Global Catalogue of Microorganisms (GCM) 10K type strain sequencing project: providing services to taxonomists for standard genome sequencing and annotation.</title>
        <authorList>
            <consortium name="The Broad Institute Genomics Platform"/>
            <consortium name="The Broad Institute Genome Sequencing Center for Infectious Disease"/>
            <person name="Wu L."/>
            <person name="Ma J."/>
        </authorList>
    </citation>
    <scope>NUCLEOTIDE SEQUENCE [LARGE SCALE GENOMIC DNA]</scope>
    <source>
        <strain evidence="3">JCM 4147</strain>
    </source>
</reference>
<organism evidence="2 3">
    <name type="scientific">Streptomyces pulveraceus</name>
    <dbReference type="NCBI Taxonomy" id="68258"/>
    <lineage>
        <taxon>Bacteria</taxon>
        <taxon>Bacillati</taxon>
        <taxon>Actinomycetota</taxon>
        <taxon>Actinomycetes</taxon>
        <taxon>Kitasatosporales</taxon>
        <taxon>Streptomycetaceae</taxon>
        <taxon>Streptomyces</taxon>
    </lineage>
</organism>
<evidence type="ECO:0000313" key="3">
    <source>
        <dbReference type="Proteomes" id="UP001596200"/>
    </source>
</evidence>
<keyword evidence="3" id="KW-1185">Reference proteome</keyword>